<dbReference type="RefSeq" id="WP_207415297.1">
    <property type="nucleotide sequence ID" value="NZ_CP061179.1"/>
</dbReference>
<name>A0ABS3KKB0_9PROT</name>
<organism evidence="1 2">
    <name type="scientific">Roseomonas haemaphysalidis</name>
    <dbReference type="NCBI Taxonomy" id="2768162"/>
    <lineage>
        <taxon>Bacteria</taxon>
        <taxon>Pseudomonadati</taxon>
        <taxon>Pseudomonadota</taxon>
        <taxon>Alphaproteobacteria</taxon>
        <taxon>Acetobacterales</taxon>
        <taxon>Roseomonadaceae</taxon>
        <taxon>Roseomonas</taxon>
    </lineage>
</organism>
<evidence type="ECO:0008006" key="3">
    <source>
        <dbReference type="Google" id="ProtNLM"/>
    </source>
</evidence>
<protein>
    <recommendedName>
        <fullName evidence="3">DUF2188 domain-containing protein</fullName>
    </recommendedName>
</protein>
<gene>
    <name evidence="1" type="ORF">IAI61_02585</name>
</gene>
<accession>A0ABS3KKB0</accession>
<comment type="caution">
    <text evidence="1">The sequence shown here is derived from an EMBL/GenBank/DDBJ whole genome shotgun (WGS) entry which is preliminary data.</text>
</comment>
<dbReference type="Proteomes" id="UP001518989">
    <property type="component" value="Unassembled WGS sequence"/>
</dbReference>
<keyword evidence="2" id="KW-1185">Reference proteome</keyword>
<sequence>MAYVELSYYRDCALELREYGDAGWAVHIYDPSLRPQARKIGVVTTTQAAALPGVMAEARAAVDAHLGPAAPLDLPMQRAAATPRAGQTAAR</sequence>
<dbReference type="EMBL" id="JACTNG010000001">
    <property type="protein sequence ID" value="MBO1077903.1"/>
    <property type="molecule type" value="Genomic_DNA"/>
</dbReference>
<proteinExistence type="predicted"/>
<evidence type="ECO:0000313" key="2">
    <source>
        <dbReference type="Proteomes" id="UP001518989"/>
    </source>
</evidence>
<evidence type="ECO:0000313" key="1">
    <source>
        <dbReference type="EMBL" id="MBO1077903.1"/>
    </source>
</evidence>
<reference evidence="1 2" key="1">
    <citation type="submission" date="2020-09" db="EMBL/GenBank/DDBJ databases">
        <title>Roseomonas.</title>
        <authorList>
            <person name="Zhu W."/>
        </authorList>
    </citation>
    <scope>NUCLEOTIDE SEQUENCE [LARGE SCALE GENOMIC DNA]</scope>
    <source>
        <strain evidence="1 2">573</strain>
    </source>
</reference>